<evidence type="ECO:0000256" key="14">
    <source>
        <dbReference type="SAM" id="MobiDB-lite"/>
    </source>
</evidence>
<dbReference type="CDD" id="cd17546">
    <property type="entry name" value="REC_hyHK_CKI1_RcsC-like"/>
    <property type="match status" value="1"/>
</dbReference>
<evidence type="ECO:0000256" key="1">
    <source>
        <dbReference type="ARBA" id="ARBA00000085"/>
    </source>
</evidence>
<evidence type="ECO:0000256" key="4">
    <source>
        <dbReference type="ARBA" id="ARBA00022553"/>
    </source>
</evidence>
<evidence type="ECO:0000256" key="11">
    <source>
        <dbReference type="ARBA" id="ARBA00023306"/>
    </source>
</evidence>
<dbReference type="SMART" id="SM00387">
    <property type="entry name" value="HATPase_c"/>
    <property type="match status" value="1"/>
</dbReference>
<evidence type="ECO:0000256" key="8">
    <source>
        <dbReference type="ARBA" id="ARBA00022840"/>
    </source>
</evidence>
<dbReference type="GO" id="GO:0009927">
    <property type="term" value="F:histidine phosphotransfer kinase activity"/>
    <property type="evidence" value="ECO:0007669"/>
    <property type="project" value="TreeGrafter"/>
</dbReference>
<evidence type="ECO:0000256" key="9">
    <source>
        <dbReference type="ARBA" id="ARBA00023012"/>
    </source>
</evidence>
<keyword evidence="6" id="KW-0547">Nucleotide-binding</keyword>
<dbReference type="FunFam" id="1.10.287.130:FF:000038">
    <property type="entry name" value="Sensory transduction histidine kinase"/>
    <property type="match status" value="1"/>
</dbReference>
<evidence type="ECO:0000256" key="3">
    <source>
        <dbReference type="ARBA" id="ARBA00012438"/>
    </source>
</evidence>
<feature type="domain" description="Histidine kinase" evidence="15">
    <location>
        <begin position="245"/>
        <end position="466"/>
    </location>
</feature>
<evidence type="ECO:0000259" key="15">
    <source>
        <dbReference type="PROSITE" id="PS50109"/>
    </source>
</evidence>
<dbReference type="GO" id="GO:0005886">
    <property type="term" value="C:plasma membrane"/>
    <property type="evidence" value="ECO:0007669"/>
    <property type="project" value="TreeGrafter"/>
</dbReference>
<evidence type="ECO:0000256" key="13">
    <source>
        <dbReference type="SAM" id="Coils"/>
    </source>
</evidence>
<organism evidence="17 18">
    <name type="scientific">Synoicihabitans lomoniglobus</name>
    <dbReference type="NCBI Taxonomy" id="2909285"/>
    <lineage>
        <taxon>Bacteria</taxon>
        <taxon>Pseudomonadati</taxon>
        <taxon>Verrucomicrobiota</taxon>
        <taxon>Opitutia</taxon>
        <taxon>Opitutales</taxon>
        <taxon>Opitutaceae</taxon>
        <taxon>Synoicihabitans</taxon>
    </lineage>
</organism>
<feature type="region of interest" description="Disordered" evidence="14">
    <location>
        <begin position="603"/>
        <end position="625"/>
    </location>
</feature>
<evidence type="ECO:0000256" key="10">
    <source>
        <dbReference type="ARBA" id="ARBA00023136"/>
    </source>
</evidence>
<dbReference type="SUPFAM" id="SSF55874">
    <property type="entry name" value="ATPase domain of HSP90 chaperone/DNA topoisomerase II/histidine kinase"/>
    <property type="match status" value="1"/>
</dbReference>
<dbReference type="InterPro" id="IPR004358">
    <property type="entry name" value="Sig_transdc_His_kin-like_C"/>
</dbReference>
<dbReference type="InterPro" id="IPR003661">
    <property type="entry name" value="HisK_dim/P_dom"/>
</dbReference>
<keyword evidence="7" id="KW-0418">Kinase</keyword>
<keyword evidence="9" id="KW-0902">Two-component regulatory system</keyword>
<feature type="coiled-coil region" evidence="13">
    <location>
        <begin position="186"/>
        <end position="245"/>
    </location>
</feature>
<feature type="domain" description="Response regulatory" evidence="16">
    <location>
        <begin position="11"/>
        <end position="159"/>
    </location>
</feature>
<evidence type="ECO:0000259" key="16">
    <source>
        <dbReference type="PROSITE" id="PS50110"/>
    </source>
</evidence>
<keyword evidence="5" id="KW-0808">Transferase</keyword>
<dbReference type="SUPFAM" id="SSF52172">
    <property type="entry name" value="CheY-like"/>
    <property type="match status" value="3"/>
</dbReference>
<dbReference type="InterPro" id="IPR003594">
    <property type="entry name" value="HATPase_dom"/>
</dbReference>
<comment type="subcellular location">
    <subcellularLocation>
        <location evidence="2">Membrane</location>
    </subcellularLocation>
</comment>
<dbReference type="FunFam" id="3.30.565.10:FF:000010">
    <property type="entry name" value="Sensor histidine kinase RcsC"/>
    <property type="match status" value="1"/>
</dbReference>
<dbReference type="Pfam" id="PF02518">
    <property type="entry name" value="HATPase_c"/>
    <property type="match status" value="1"/>
</dbReference>
<gene>
    <name evidence="17" type="ORF">PXH66_03245</name>
</gene>
<evidence type="ECO:0000256" key="6">
    <source>
        <dbReference type="ARBA" id="ARBA00022741"/>
    </source>
</evidence>
<evidence type="ECO:0000313" key="18">
    <source>
        <dbReference type="Proteomes" id="UP001218638"/>
    </source>
</evidence>
<feature type="domain" description="Response regulatory" evidence="16">
    <location>
        <begin position="492"/>
        <end position="605"/>
    </location>
</feature>
<evidence type="ECO:0000313" key="17">
    <source>
        <dbReference type="EMBL" id="WED65863.1"/>
    </source>
</evidence>
<dbReference type="InterPro" id="IPR001789">
    <property type="entry name" value="Sig_transdc_resp-reg_receiver"/>
</dbReference>
<keyword evidence="11" id="KW-0131">Cell cycle</keyword>
<dbReference type="Pfam" id="PF00512">
    <property type="entry name" value="HisKA"/>
    <property type="match status" value="1"/>
</dbReference>
<dbReference type="Pfam" id="PF00072">
    <property type="entry name" value="Response_reg"/>
    <property type="match status" value="3"/>
</dbReference>
<sequence length="749" mass="82763">MSNVPPFDHRRILVVDDNPAIHADIRKILCPEGKLDPSFTALAAEIFDEAVVGPARADFEIESAFQGQEGLQMVRAAISQDRPFSLAFVDVRMPPGWDGIETISHICKEQPDLQIIICTAYSDYSWEDMVRKIEHSSNLVVLKKPFDNIEVLQMAHALTEKWRLNQQVKQDISDLDRMVAQRTSELRDSNEKLQLESAERRKAEDDVRTLNADLEQRVQQRTAELSAANRQLDQASRLKDEFLANMSHELRTPLNAILGLSEALLEHTGGELSPRQARSIGTISTSGQHLLALINDILDLSKIEAGKLDLNSEPLDPTEFCESCLAFVRTQAMHKNIRITFESRDDGIKIAADPKRLKQILVNLLSNAVKFTPEGGEIGLVVSVPPEEDAVRFTVWDNGIGISPADQPKLFQAFTQIDSGLSRAQEGTGLGLAMVAKLVELHGGSVTLESEPNRGSRFMVTLPSPSAEGLPAPVGTVAPFAHAPAIPRAFRRALIIDDDPNASEIIERYLTEFSITTILHVRGEQSVEVALSERPDFILLDIMLPNENGWIVLTRLMEHPGTRNIPVIITSIIDEPRKSLALGAVAHFTKPVTREQLAKFLHRDPHRASPSESSPPSSAPSPGPVVLLAEDNEANIQTVGDYLDDKGYVMHYARNGLLAVQAARRFRPDIILMDIQMPVMDGLTAIKEIQSDPALRHIPIIALTALAMPEDRERCIAAGATDYLSKPVRLKKLVALIENLHPETPPTNP</sequence>
<dbReference type="EMBL" id="CP119075">
    <property type="protein sequence ID" value="WED65863.1"/>
    <property type="molecule type" value="Genomic_DNA"/>
</dbReference>
<name>A0AAF0I2P4_9BACT</name>
<dbReference type="GO" id="GO:0005524">
    <property type="term" value="F:ATP binding"/>
    <property type="evidence" value="ECO:0007669"/>
    <property type="project" value="UniProtKB-KW"/>
</dbReference>
<keyword evidence="18" id="KW-1185">Reference proteome</keyword>
<dbReference type="InterPro" id="IPR005467">
    <property type="entry name" value="His_kinase_dom"/>
</dbReference>
<dbReference type="Gene3D" id="3.30.565.10">
    <property type="entry name" value="Histidine kinase-like ATPase, C-terminal domain"/>
    <property type="match status" value="1"/>
</dbReference>
<keyword evidence="10" id="KW-0472">Membrane</keyword>
<dbReference type="CDD" id="cd00082">
    <property type="entry name" value="HisKA"/>
    <property type="match status" value="1"/>
</dbReference>
<dbReference type="CDD" id="cd16922">
    <property type="entry name" value="HATPase_EvgS-ArcB-TorS-like"/>
    <property type="match status" value="1"/>
</dbReference>
<dbReference type="PANTHER" id="PTHR43047">
    <property type="entry name" value="TWO-COMPONENT HISTIDINE PROTEIN KINASE"/>
    <property type="match status" value="1"/>
</dbReference>
<dbReference type="InterPro" id="IPR011006">
    <property type="entry name" value="CheY-like_superfamily"/>
</dbReference>
<dbReference type="Gene3D" id="3.40.50.2300">
    <property type="match status" value="3"/>
</dbReference>
<dbReference type="PROSITE" id="PS50110">
    <property type="entry name" value="RESPONSE_REGULATORY"/>
    <property type="match status" value="3"/>
</dbReference>
<feature type="modified residue" description="4-aspartylphosphate" evidence="12">
    <location>
        <position position="90"/>
    </location>
</feature>
<comment type="catalytic activity">
    <reaction evidence="1">
        <text>ATP + protein L-histidine = ADP + protein N-phospho-L-histidine.</text>
        <dbReference type="EC" id="2.7.13.3"/>
    </reaction>
</comment>
<accession>A0AAF0I2P4</accession>
<dbReference type="EC" id="2.7.13.3" evidence="3"/>
<evidence type="ECO:0000256" key="5">
    <source>
        <dbReference type="ARBA" id="ARBA00022679"/>
    </source>
</evidence>
<dbReference type="SMART" id="SM00448">
    <property type="entry name" value="REC"/>
    <property type="match status" value="3"/>
</dbReference>
<dbReference type="PRINTS" id="PR00344">
    <property type="entry name" value="BCTRLSENSOR"/>
</dbReference>
<dbReference type="InterPro" id="IPR036097">
    <property type="entry name" value="HisK_dim/P_sf"/>
</dbReference>
<dbReference type="RefSeq" id="WP_330930393.1">
    <property type="nucleotide sequence ID" value="NZ_CP119075.1"/>
</dbReference>
<keyword evidence="4 12" id="KW-0597">Phosphoprotein</keyword>
<dbReference type="PROSITE" id="PS50109">
    <property type="entry name" value="HIS_KIN"/>
    <property type="match status" value="1"/>
</dbReference>
<keyword evidence="13" id="KW-0175">Coiled coil</keyword>
<reference evidence="17" key="1">
    <citation type="submission" date="2023-03" db="EMBL/GenBank/DDBJ databases">
        <title>Lomoglobus Profundus gen. nov., sp. nov., a novel member of the phylum Verrucomicrobia, isolated from deep-marine sediment of South China Sea.</title>
        <authorList>
            <person name="Ahmad T."/>
            <person name="Ishaq S.E."/>
            <person name="Wang F."/>
        </authorList>
    </citation>
    <scope>NUCLEOTIDE SEQUENCE</scope>
    <source>
        <strain evidence="17">LMO-M01</strain>
    </source>
</reference>
<evidence type="ECO:0000256" key="12">
    <source>
        <dbReference type="PROSITE-ProRule" id="PRU00169"/>
    </source>
</evidence>
<dbReference type="GO" id="GO:0000155">
    <property type="term" value="F:phosphorelay sensor kinase activity"/>
    <property type="evidence" value="ECO:0007669"/>
    <property type="project" value="InterPro"/>
</dbReference>
<proteinExistence type="predicted"/>
<evidence type="ECO:0000256" key="2">
    <source>
        <dbReference type="ARBA" id="ARBA00004370"/>
    </source>
</evidence>
<dbReference type="KEGG" id="slom:PXH66_03245"/>
<dbReference type="PANTHER" id="PTHR43047:SF63">
    <property type="entry name" value="HISTIDINE KINASE"/>
    <property type="match status" value="1"/>
</dbReference>
<dbReference type="SMART" id="SM00388">
    <property type="entry name" value="HisKA"/>
    <property type="match status" value="1"/>
</dbReference>
<dbReference type="Gene3D" id="1.10.287.130">
    <property type="match status" value="1"/>
</dbReference>
<evidence type="ECO:0000256" key="7">
    <source>
        <dbReference type="ARBA" id="ARBA00022777"/>
    </source>
</evidence>
<feature type="modified residue" description="4-aspartylphosphate" evidence="12">
    <location>
        <position position="674"/>
    </location>
</feature>
<protein>
    <recommendedName>
        <fullName evidence="3">histidine kinase</fullName>
        <ecNumber evidence="3">2.7.13.3</ecNumber>
    </recommendedName>
</protein>
<feature type="domain" description="Response regulatory" evidence="16">
    <location>
        <begin position="625"/>
        <end position="741"/>
    </location>
</feature>
<dbReference type="AlphaFoldDB" id="A0AAF0I2P4"/>
<feature type="modified residue" description="4-aspartylphosphate" evidence="12">
    <location>
        <position position="541"/>
    </location>
</feature>
<dbReference type="SUPFAM" id="SSF47384">
    <property type="entry name" value="Homodimeric domain of signal transducing histidine kinase"/>
    <property type="match status" value="1"/>
</dbReference>
<dbReference type="Proteomes" id="UP001218638">
    <property type="component" value="Chromosome"/>
</dbReference>
<keyword evidence="8" id="KW-0067">ATP-binding</keyword>
<dbReference type="InterPro" id="IPR036890">
    <property type="entry name" value="HATPase_C_sf"/>
</dbReference>